<protein>
    <submittedName>
        <fullName evidence="3">FMN-binding protein</fullName>
    </submittedName>
</protein>
<dbReference type="InterPro" id="IPR007329">
    <property type="entry name" value="FMN-bd"/>
</dbReference>
<evidence type="ECO:0000313" key="3">
    <source>
        <dbReference type="EMBL" id="QHX43750.1"/>
    </source>
</evidence>
<feature type="signal peptide" evidence="1">
    <location>
        <begin position="1"/>
        <end position="21"/>
    </location>
</feature>
<dbReference type="KEGG" id="trz:GWP43_10210"/>
<dbReference type="GO" id="GO:0016020">
    <property type="term" value="C:membrane"/>
    <property type="evidence" value="ECO:0007669"/>
    <property type="project" value="InterPro"/>
</dbReference>
<feature type="chain" id="PRO_5026899176" evidence="1">
    <location>
        <begin position="22"/>
        <end position="161"/>
    </location>
</feature>
<reference evidence="3 4" key="1">
    <citation type="submission" date="2020-01" db="EMBL/GenBank/DDBJ databases">
        <title>Complete genome sequence of a human oral phylogroup 1 Treponema sp. strain ATCC 700766, originally isolated from periodontitis dental plaque.</title>
        <authorList>
            <person name="Chan Y."/>
            <person name="Huo Y.-B."/>
            <person name="Yu X.-L."/>
            <person name="Zeng H."/>
            <person name="Leung W.-K."/>
            <person name="Watt R.M."/>
        </authorList>
    </citation>
    <scope>NUCLEOTIDE SEQUENCE [LARGE SCALE GENOMIC DNA]</scope>
    <source>
        <strain evidence="3 4">OMZ 804</strain>
    </source>
</reference>
<proteinExistence type="predicted"/>
<keyword evidence="1" id="KW-0732">Signal</keyword>
<dbReference type="Pfam" id="PF04205">
    <property type="entry name" value="FMN_bind"/>
    <property type="match status" value="1"/>
</dbReference>
<evidence type="ECO:0000259" key="2">
    <source>
        <dbReference type="SMART" id="SM00900"/>
    </source>
</evidence>
<accession>A0A6P1Y376</accession>
<dbReference type="Gene3D" id="3.90.1010.20">
    <property type="match status" value="1"/>
</dbReference>
<dbReference type="GO" id="GO:0010181">
    <property type="term" value="F:FMN binding"/>
    <property type="evidence" value="ECO:0007669"/>
    <property type="project" value="InterPro"/>
</dbReference>
<dbReference type="EMBL" id="CP048020">
    <property type="protein sequence ID" value="QHX43750.1"/>
    <property type="molecule type" value="Genomic_DNA"/>
</dbReference>
<sequence length="161" mass="17421">MKKISLRIFTITLALAAFCFAGCSKNEGTAQQTGQSAQETQTAVRYKDGVYKAVSGIKDDWGGYAEVTITVKDGKITDCEFLSYEKDGTLKGEDYGKTDGVIKNAGLYKIAQNAIKNAEKYGPKLVETQRLDKVDAIAGATVSYELFENVVGIALKQAKAE</sequence>
<gene>
    <name evidence="3" type="ORF">GWP43_10210</name>
</gene>
<dbReference type="Proteomes" id="UP000464374">
    <property type="component" value="Chromosome"/>
</dbReference>
<feature type="domain" description="FMN-binding" evidence="2">
    <location>
        <begin position="63"/>
        <end position="158"/>
    </location>
</feature>
<organism evidence="3 4">
    <name type="scientific">Treponema vincentii</name>
    <dbReference type="NCBI Taxonomy" id="69710"/>
    <lineage>
        <taxon>Bacteria</taxon>
        <taxon>Pseudomonadati</taxon>
        <taxon>Spirochaetota</taxon>
        <taxon>Spirochaetia</taxon>
        <taxon>Spirochaetales</taxon>
        <taxon>Treponemataceae</taxon>
        <taxon>Treponema</taxon>
    </lineage>
</organism>
<evidence type="ECO:0000256" key="1">
    <source>
        <dbReference type="SAM" id="SignalP"/>
    </source>
</evidence>
<dbReference type="SMART" id="SM00900">
    <property type="entry name" value="FMN_bind"/>
    <property type="match status" value="1"/>
</dbReference>
<dbReference type="RefSeq" id="WP_162664059.1">
    <property type="nucleotide sequence ID" value="NZ_CP048020.1"/>
</dbReference>
<name>A0A6P1Y376_9SPIR</name>
<evidence type="ECO:0000313" key="4">
    <source>
        <dbReference type="Proteomes" id="UP000464374"/>
    </source>
</evidence>
<dbReference type="AlphaFoldDB" id="A0A6P1Y376"/>